<dbReference type="InterPro" id="IPR035979">
    <property type="entry name" value="RBD_domain_sf"/>
</dbReference>
<dbReference type="Pfam" id="PF01936">
    <property type="entry name" value="NYN"/>
    <property type="match status" value="1"/>
</dbReference>
<reference evidence="14 15" key="1">
    <citation type="submission" date="2020-10" db="EMBL/GenBank/DDBJ databases">
        <title>Pygocentrus nattereri (red-bellied piranha) genome, fPygNat1, primary haplotype.</title>
        <authorList>
            <person name="Myers G."/>
            <person name="Meyer A."/>
            <person name="Karagic N."/>
            <person name="Pippel M."/>
            <person name="Winkler S."/>
            <person name="Tracey A."/>
            <person name="Wood J."/>
            <person name="Formenti G."/>
            <person name="Howe K."/>
            <person name="Fedrigo O."/>
            <person name="Jarvis E.D."/>
        </authorList>
    </citation>
    <scope>NUCLEOTIDE SEQUENCE [LARGE SCALE GENOMIC DNA]</scope>
</reference>
<evidence type="ECO:0000259" key="13">
    <source>
        <dbReference type="PROSITE" id="PS51644"/>
    </source>
</evidence>
<keyword evidence="5 10" id="KW-0694">RNA-binding</keyword>
<dbReference type="GeneTree" id="ENSGT00390000002393"/>
<feature type="compositionally biased region" description="Polar residues" evidence="11">
    <location>
        <begin position="697"/>
        <end position="718"/>
    </location>
</feature>
<organism evidence="14 15">
    <name type="scientific">Pygocentrus nattereri</name>
    <name type="common">Red-bellied piranha</name>
    <dbReference type="NCBI Taxonomy" id="42514"/>
    <lineage>
        <taxon>Eukaryota</taxon>
        <taxon>Metazoa</taxon>
        <taxon>Chordata</taxon>
        <taxon>Craniata</taxon>
        <taxon>Vertebrata</taxon>
        <taxon>Euteleostomi</taxon>
        <taxon>Actinopterygii</taxon>
        <taxon>Neopterygii</taxon>
        <taxon>Teleostei</taxon>
        <taxon>Ostariophysi</taxon>
        <taxon>Characiformes</taxon>
        <taxon>Characoidei</taxon>
        <taxon>Pygocentrus</taxon>
    </lineage>
</organism>
<dbReference type="Gene3D" id="3.30.420.610">
    <property type="entry name" value="LOTUS domain-like"/>
    <property type="match status" value="6"/>
</dbReference>
<dbReference type="Pfam" id="PF12872">
    <property type="entry name" value="OST-HTH"/>
    <property type="match status" value="5"/>
</dbReference>
<protein>
    <recommendedName>
        <fullName evidence="2">Meiosis regulator and mRNA stability factor 1</fullName>
    </recommendedName>
    <alternativeName>
        <fullName evidence="9">Limkain-b1</fullName>
    </alternativeName>
</protein>
<evidence type="ECO:0000256" key="3">
    <source>
        <dbReference type="ARBA" id="ARBA00022737"/>
    </source>
</evidence>
<dbReference type="GO" id="GO:1905762">
    <property type="term" value="F:CCR4-NOT complex binding"/>
    <property type="evidence" value="ECO:0007669"/>
    <property type="project" value="TreeGrafter"/>
</dbReference>
<dbReference type="InterPro" id="IPR045602">
    <property type="entry name" value="MARF1_LOTUS"/>
</dbReference>
<dbReference type="InterPro" id="IPR012677">
    <property type="entry name" value="Nucleotide-bd_a/b_plait_sf"/>
</dbReference>
<comment type="subcellular location">
    <subcellularLocation>
        <location evidence="1">Peroxisome</location>
    </subcellularLocation>
</comment>
<evidence type="ECO:0000256" key="9">
    <source>
        <dbReference type="ARBA" id="ARBA00030116"/>
    </source>
</evidence>
<dbReference type="Gene3D" id="3.40.50.1010">
    <property type="entry name" value="5'-nuclease"/>
    <property type="match status" value="1"/>
</dbReference>
<keyword evidence="15" id="KW-1185">Reference proteome</keyword>
<dbReference type="InterPro" id="IPR000504">
    <property type="entry name" value="RRM_dom"/>
</dbReference>
<accession>A0A3B4EQ42</accession>
<dbReference type="GO" id="GO:0004540">
    <property type="term" value="F:RNA nuclease activity"/>
    <property type="evidence" value="ECO:0007669"/>
    <property type="project" value="InterPro"/>
</dbReference>
<dbReference type="PANTHER" id="PTHR14379:SF3">
    <property type="entry name" value="MEIOSIS REGULATOR AND MRNA STABILITY FACTOR 1"/>
    <property type="match status" value="1"/>
</dbReference>
<dbReference type="Pfam" id="PF19687">
    <property type="entry name" value="MARF1_LOTUS"/>
    <property type="match status" value="1"/>
</dbReference>
<reference evidence="14" key="2">
    <citation type="submission" date="2025-08" db="UniProtKB">
        <authorList>
            <consortium name="Ensembl"/>
        </authorList>
    </citation>
    <scope>IDENTIFICATION</scope>
</reference>
<keyword evidence="3" id="KW-0677">Repeat</keyword>
<feature type="compositionally biased region" description="Low complexity" evidence="11">
    <location>
        <begin position="74"/>
        <end position="86"/>
    </location>
</feature>
<dbReference type="CDD" id="cd09980">
    <property type="entry name" value="LOTUS_4_Limkain_b1"/>
    <property type="match status" value="1"/>
</dbReference>
<keyword evidence="7" id="KW-0576">Peroxisome</keyword>
<evidence type="ECO:0000256" key="8">
    <source>
        <dbReference type="ARBA" id="ARBA00023254"/>
    </source>
</evidence>
<dbReference type="InterPro" id="IPR025605">
    <property type="entry name" value="OST-HTH/LOTUS_dom"/>
</dbReference>
<dbReference type="CDD" id="cd09981">
    <property type="entry name" value="LOTUS_5_Limkain_b1"/>
    <property type="match status" value="1"/>
</dbReference>
<dbReference type="Gene3D" id="3.30.70.330">
    <property type="match status" value="2"/>
</dbReference>
<feature type="domain" description="HTH OST-type" evidence="13">
    <location>
        <begin position="1280"/>
        <end position="1355"/>
    </location>
</feature>
<dbReference type="PROSITE" id="PS50102">
    <property type="entry name" value="RRM"/>
    <property type="match status" value="1"/>
</dbReference>
<dbReference type="InterPro" id="IPR034191">
    <property type="entry name" value="MARF1_RRM2"/>
</dbReference>
<evidence type="ECO:0000256" key="10">
    <source>
        <dbReference type="PROSITE-ProRule" id="PRU00176"/>
    </source>
</evidence>
<dbReference type="SUPFAM" id="SSF54928">
    <property type="entry name" value="RNA-binding domain, RBD"/>
    <property type="match status" value="1"/>
</dbReference>
<dbReference type="GO" id="GO:0048477">
    <property type="term" value="P:oogenesis"/>
    <property type="evidence" value="ECO:0007669"/>
    <property type="project" value="UniProtKB-KW"/>
</dbReference>
<keyword evidence="8" id="KW-0469">Meiosis</keyword>
<dbReference type="GO" id="GO:0010468">
    <property type="term" value="P:regulation of gene expression"/>
    <property type="evidence" value="ECO:0007669"/>
    <property type="project" value="InterPro"/>
</dbReference>
<name>A0A3B4EQ42_PYGNA</name>
<dbReference type="PANTHER" id="PTHR14379">
    <property type="entry name" value="LIMKAIN B LKAP"/>
    <property type="match status" value="1"/>
</dbReference>
<dbReference type="FunFam" id="3.30.420.610:FF:000001">
    <property type="entry name" value="Meiosis regulator and mRNA stability factor 1"/>
    <property type="match status" value="2"/>
</dbReference>
<proteinExistence type="predicted"/>
<reference evidence="14" key="3">
    <citation type="submission" date="2025-09" db="UniProtKB">
        <authorList>
            <consortium name="Ensembl"/>
        </authorList>
    </citation>
    <scope>IDENTIFICATION</scope>
</reference>
<dbReference type="CDD" id="cd09979">
    <property type="entry name" value="LOTUS_3_Limkain_b1"/>
    <property type="match status" value="1"/>
</dbReference>
<feature type="region of interest" description="Disordered" evidence="11">
    <location>
        <begin position="697"/>
        <end position="731"/>
    </location>
</feature>
<dbReference type="Proteomes" id="UP001501920">
    <property type="component" value="Chromosome 30"/>
</dbReference>
<evidence type="ECO:0000256" key="4">
    <source>
        <dbReference type="ARBA" id="ARBA00022782"/>
    </source>
</evidence>
<gene>
    <name evidence="14" type="primary">MARF1</name>
</gene>
<dbReference type="CDD" id="cd12256">
    <property type="entry name" value="RRM2_LKAP"/>
    <property type="match status" value="1"/>
</dbReference>
<keyword evidence="6" id="KW-0896">Oogenesis</keyword>
<evidence type="ECO:0000259" key="12">
    <source>
        <dbReference type="PROSITE" id="PS50102"/>
    </source>
</evidence>
<dbReference type="InterPro" id="IPR024768">
    <property type="entry name" value="Marf1"/>
</dbReference>
<dbReference type="Ensembl" id="ENSPNAT00000034808.2">
    <property type="protein sequence ID" value="ENSPNAP00000037898.2"/>
    <property type="gene ID" value="ENSPNAG00000030013.2"/>
</dbReference>
<dbReference type="InterPro" id="IPR041966">
    <property type="entry name" value="LOTUS-like"/>
</dbReference>
<feature type="region of interest" description="Disordered" evidence="11">
    <location>
        <begin position="603"/>
        <end position="629"/>
    </location>
</feature>
<evidence type="ECO:0000256" key="7">
    <source>
        <dbReference type="ARBA" id="ARBA00023140"/>
    </source>
</evidence>
<sequence>MMEGLGKERSICNAGSFPWLNHLDSETPSKVWKLTDCFSSLKQAPPASQPQVRDYMEVHKPVLELKDVPPPPLHSASQQSLPLASLPVPPPCHLPPPPDPRPPQVQPGSPKVSLCSRCESSLHFQQCPGSLEARAHSFGDVGGGCSISTNANANIGGGLPALHFSHTQSSTFTGQPTVTPSSAPYRPSLQLQTPQSFGLQMPSVATSQPVAAHSHCSCCSGLRPLHACPSLSVGCVQSNHVPGSAIHGPCVASSGCCHCSGECQAEQHSHSHGDASSSTHLCSNPLHLNVEHTTVCLKGAHYCHQCLRKPVQGLGAADSVKVWPNIPPPQTQTAPLPVCNGCGVPGASTDGVHLHTTSLGKINQKYGSPESSGQEALPPVGVFWDIENCAVPSGRSAATVVQRLRERFFQGHREAEFICVCDISKENKAVIQELNNCQVTVAHINATAKNAADDKLRQSLRRFAETHTTPATVIVVSSDVNFASELSDLRHRHGFQVILVHKSQASPALLQHAHLHVPFEDFVSELPPRMLMKSQPCFNLLFVHNLPTHRDAKAVSSRLQRLSNNCGGKVLGVSGGTAVLRFASAEAAERAAKRMENEDVLGNRITVSFSPDGPQQEEEEERIQLPTASSSSSSAAVFLPLEKSRYSRSSLSVSVRRDSCSLRSVTDSPMEPFQVSTPSAFSKLNLHTSFSPLMFSQGSSRSTSPCLSNRSSPLSVASRSPCPDTHPEPFSGGADIQVANLDYRMSRKDLQQILLDTFAKHGRVKCVELSPHTDYQLKAKVQMGSLQQAIGAVSILHRYKIGNKRIHVSLITGANNKSLACLSSEIISILQDSPANCLPLFKFTEIYEKKFGRKLVVSELYRLPEVVAVREQGGSRLVCLLSSSLTRHSPLGSSQSHDGSSTSGSPVVFEELEYHEPVCKRHYTQHDFSEADYDPDTYKIPFVVVSLKALAAHVHSLLQSHEGTVPLLSFLECYAAEFSPLTVAEEGKLEGSVPLEHLITCIPGITIVTAQNGFKVIKWIHNKPPPPNADPWLQRCKSPVGNPQLIQFSREIIDLMKSQPSCLMPITKFIPAYHHHFAKQCRVSDYGYSKLLELLEAVPHVLQILGMGSKRLLTLTHRAQVKRFTQDLLKLLKFQASKQVVIRDFMQAYHWCFSRNWHVVDYGICDLMDLLTEIPDTTITITQQDSDTVISVPKRERTVEEVERTKQFGKEVVDLLRHQPHFRMPFSKFIPTYHHHFGRQCKLTYYGFSKLMELFEAIPDVLQVLECGEEKVLALTEMERVKALAAQLVKLLRAQKDCSLPVNQLLAEYSKTFGYGLRLQDYDANTLPALLSKLCHVVKVVDGAEEKEVQLINRKSLRALTSQLLAVMMSLPDERNWLGVEALREQYESMYDTALNPCEYGFVSLSELLKSLPYLVEVDDGKAEEQVRLTCLYQFARNVRALLHTYHYNQIFLTEFWSAFSKYTGREFQPRDYGYNTLDELLAAIPQVVWIKGHGHKKIIVLRNEMKGEETFCFLHCISQQPCQRESEPCQHSRFWHTQPSTGDAELLCLKSTSPVDLLCGPVPSCLPSPQLHPDPVLLQHKDLIRFEEHSHHQPTGGVGQRQPVHNRQPVGDSYSSCVQDDIGSKTAHTDSHATDSPSKRPLRNKVRLAANFSFSTAPSI</sequence>
<evidence type="ECO:0000256" key="1">
    <source>
        <dbReference type="ARBA" id="ARBA00004275"/>
    </source>
</evidence>
<dbReference type="CDD" id="cd10910">
    <property type="entry name" value="PIN_limkain_b1_N_like"/>
    <property type="match status" value="1"/>
</dbReference>
<feature type="compositionally biased region" description="Pro residues" evidence="11">
    <location>
        <begin position="87"/>
        <end position="105"/>
    </location>
</feature>
<feature type="region of interest" description="Disordered" evidence="11">
    <location>
        <begin position="1590"/>
        <end position="1645"/>
    </location>
</feature>
<feature type="domain" description="HTH OST-type" evidence="13">
    <location>
        <begin position="1431"/>
        <end position="1505"/>
    </location>
</feature>
<evidence type="ECO:0000256" key="2">
    <source>
        <dbReference type="ARBA" id="ARBA00022152"/>
    </source>
</evidence>
<dbReference type="CDD" id="cd12255">
    <property type="entry name" value="RRM1_LKAP"/>
    <property type="match status" value="1"/>
</dbReference>
<dbReference type="InterPro" id="IPR021139">
    <property type="entry name" value="NYN"/>
</dbReference>
<evidence type="ECO:0000313" key="14">
    <source>
        <dbReference type="Ensembl" id="ENSPNAP00000037898.2"/>
    </source>
</evidence>
<feature type="domain" description="HTH OST-type" evidence="13">
    <location>
        <begin position="1044"/>
        <end position="1118"/>
    </location>
</feature>
<evidence type="ECO:0000313" key="15">
    <source>
        <dbReference type="Proteomes" id="UP001501920"/>
    </source>
</evidence>
<feature type="domain" description="HTH OST-type" evidence="13">
    <location>
        <begin position="1120"/>
        <end position="1195"/>
    </location>
</feature>
<dbReference type="Pfam" id="PF11608">
    <property type="entry name" value="RRM_MARF1"/>
    <property type="match status" value="1"/>
</dbReference>
<keyword evidence="4" id="KW-0221">Differentiation</keyword>
<dbReference type="GO" id="GO:0003723">
    <property type="term" value="F:RNA binding"/>
    <property type="evidence" value="ECO:0007669"/>
    <property type="project" value="UniProtKB-UniRule"/>
</dbReference>
<evidence type="ECO:0000256" key="5">
    <source>
        <dbReference type="ARBA" id="ARBA00022884"/>
    </source>
</evidence>
<dbReference type="InterPro" id="IPR034189">
    <property type="entry name" value="MARF1_RRM1"/>
</dbReference>
<dbReference type="SMART" id="SM00360">
    <property type="entry name" value="RRM"/>
    <property type="match status" value="2"/>
</dbReference>
<feature type="domain" description="HTH OST-type" evidence="13">
    <location>
        <begin position="1204"/>
        <end position="1278"/>
    </location>
</feature>
<evidence type="ECO:0000256" key="6">
    <source>
        <dbReference type="ARBA" id="ARBA00022943"/>
    </source>
</evidence>
<feature type="region of interest" description="Disordered" evidence="11">
    <location>
        <begin position="66"/>
        <end position="112"/>
    </location>
</feature>
<dbReference type="PROSITE" id="PS51644">
    <property type="entry name" value="HTH_OST"/>
    <property type="match status" value="5"/>
</dbReference>
<feature type="domain" description="RRM" evidence="12">
    <location>
        <begin position="539"/>
        <end position="612"/>
    </location>
</feature>
<evidence type="ECO:0000256" key="11">
    <source>
        <dbReference type="SAM" id="MobiDB-lite"/>
    </source>
</evidence>
<dbReference type="GO" id="GO:0005777">
    <property type="term" value="C:peroxisome"/>
    <property type="evidence" value="ECO:0007669"/>
    <property type="project" value="UniProtKB-SubCell"/>
</dbReference>
<dbReference type="GO" id="GO:0051321">
    <property type="term" value="P:meiotic cell cycle"/>
    <property type="evidence" value="ECO:0007669"/>
    <property type="project" value="UniProtKB-KW"/>
</dbReference>